<dbReference type="SUPFAM" id="SSF49785">
    <property type="entry name" value="Galactose-binding domain-like"/>
    <property type="match status" value="1"/>
</dbReference>
<dbReference type="Pfam" id="PF22352">
    <property type="entry name" value="K319L-like_PKD"/>
    <property type="match status" value="1"/>
</dbReference>
<organism evidence="2 3">
    <name type="scientific">Desulfotalea psychrophila</name>
    <dbReference type="NCBI Taxonomy" id="84980"/>
    <lineage>
        <taxon>Bacteria</taxon>
        <taxon>Pseudomonadati</taxon>
        <taxon>Thermodesulfobacteriota</taxon>
        <taxon>Desulfobulbia</taxon>
        <taxon>Desulfobulbales</taxon>
        <taxon>Desulfocapsaceae</taxon>
        <taxon>Desulfotalea</taxon>
    </lineage>
</organism>
<protein>
    <recommendedName>
        <fullName evidence="1">DUF7402 domain-containing protein</fullName>
    </recommendedName>
</protein>
<dbReference type="InterPro" id="IPR013783">
    <property type="entry name" value="Ig-like_fold"/>
</dbReference>
<name>A0ABS3AUV7_9BACT</name>
<dbReference type="InterPro" id="IPR001087">
    <property type="entry name" value="GDSL"/>
</dbReference>
<reference evidence="2 3" key="1">
    <citation type="submission" date="2021-02" db="EMBL/GenBank/DDBJ databases">
        <title>Activity-based single-cell genomes from oceanic crustal fluid captures similar information to metagenomic and metatranscriptomic surveys with orders of magnitude less sampling.</title>
        <authorList>
            <person name="D'Angelo T.S."/>
            <person name="Orcutt B.N."/>
        </authorList>
    </citation>
    <scope>NUCLEOTIDE SEQUENCE [LARGE SCALE GENOMIC DNA]</scope>
    <source>
        <strain evidence="2">AH-315-G02</strain>
    </source>
</reference>
<dbReference type="InterPro" id="IPR055826">
    <property type="entry name" value="DUF7402"/>
</dbReference>
<dbReference type="InterPro" id="IPR008979">
    <property type="entry name" value="Galactose-bd-like_sf"/>
</dbReference>
<evidence type="ECO:0000313" key="2">
    <source>
        <dbReference type="EMBL" id="MBN4068752.1"/>
    </source>
</evidence>
<dbReference type="Pfam" id="PF00657">
    <property type="entry name" value="Lipase_GDSL"/>
    <property type="match status" value="1"/>
</dbReference>
<dbReference type="PANTHER" id="PTHR30383">
    <property type="entry name" value="THIOESTERASE 1/PROTEASE 1/LYSOPHOSPHOLIPASE L1"/>
    <property type="match status" value="1"/>
</dbReference>
<accession>A0ABS3AUV7</accession>
<feature type="non-terminal residue" evidence="2">
    <location>
        <position position="553"/>
    </location>
</feature>
<dbReference type="Gene3D" id="2.60.120.260">
    <property type="entry name" value="Galactose-binding domain-like"/>
    <property type="match status" value="1"/>
</dbReference>
<dbReference type="InterPro" id="IPR051532">
    <property type="entry name" value="Ester_Hydrolysis_Enzymes"/>
</dbReference>
<dbReference type="Pfam" id="PF24135">
    <property type="entry name" value="DUF7402"/>
    <property type="match status" value="1"/>
</dbReference>
<sequence length="553" mass="60888">MYNKMKKMIQWLSVFFSKIPIANKRKCKTQSPGKVTLNRIHDKNLFYLTAPNMKSKLLISLLFLCLFNVDVALGQISIMPVGDSITFGTWDSESRPSEVITGYRQPLYLMLQQAGFDIDFVGGMNSGKDAYPLFDSEHEGHSGWRDDEIASNIYNFLVDTPADVILLHIGSNALNEQPSDVENILDEIDKYESDFGREIIVFVARILNQSTYDLTATSFNDNVEAMIQGRTSSSVNPDKIIMVDMEDGANVDYRLEPLGDMKDNLHPNTRGFEKMAHQWFSNLSNFFSPDSPVAHAGYDITHSEGTIVYLDGSESTDPNGDTLIYNWEQVGGEIVTILDGDTPMPSFVSPTSLNKDELLTFKLIVADSQSNTSSDTVEVAVKATSPIYDNIALGATVLASSENLGSSQLAIKAIDGVIDGFPGDSSREWATEEGAGAWLELKWSSAYLVDRIIIYDRPNSYDYITDATIFFNDGSTLPIGSLYNSGYGRELVFPQKSITSLTFMVESTANTPTNIGLAEIEVFGMPDPTANHSPVASAGKDQIVLEGDLVSLD</sequence>
<dbReference type="PANTHER" id="PTHR30383:SF5">
    <property type="entry name" value="SGNH HYDROLASE-TYPE ESTERASE DOMAIN-CONTAINING PROTEIN"/>
    <property type="match status" value="1"/>
</dbReference>
<dbReference type="Proteomes" id="UP000717534">
    <property type="component" value="Unassembled WGS sequence"/>
</dbReference>
<keyword evidence="3" id="KW-1185">Reference proteome</keyword>
<dbReference type="Gene3D" id="2.60.40.10">
    <property type="entry name" value="Immunoglobulins"/>
    <property type="match status" value="1"/>
</dbReference>
<dbReference type="Gene3D" id="3.40.50.1110">
    <property type="entry name" value="SGNH hydrolase"/>
    <property type="match status" value="1"/>
</dbReference>
<evidence type="ECO:0000313" key="3">
    <source>
        <dbReference type="Proteomes" id="UP000717534"/>
    </source>
</evidence>
<dbReference type="EMBL" id="JAFITO010000048">
    <property type="protein sequence ID" value="MBN4068752.1"/>
    <property type="molecule type" value="Genomic_DNA"/>
</dbReference>
<proteinExistence type="predicted"/>
<evidence type="ECO:0000259" key="1">
    <source>
        <dbReference type="Pfam" id="PF24135"/>
    </source>
</evidence>
<comment type="caution">
    <text evidence="2">The sequence shown here is derived from an EMBL/GenBank/DDBJ whole genome shotgun (WGS) entry which is preliminary data.</text>
</comment>
<feature type="domain" description="DUF7402" evidence="1">
    <location>
        <begin position="390"/>
        <end position="523"/>
    </location>
</feature>
<dbReference type="InterPro" id="IPR036514">
    <property type="entry name" value="SGNH_hydro_sf"/>
</dbReference>
<dbReference type="SUPFAM" id="SSF52266">
    <property type="entry name" value="SGNH hydrolase"/>
    <property type="match status" value="1"/>
</dbReference>
<gene>
    <name evidence="2" type="ORF">JYU06_04460</name>
</gene>